<dbReference type="EMBL" id="UINC01001836">
    <property type="protein sequence ID" value="SUZ89727.1"/>
    <property type="molecule type" value="Genomic_DNA"/>
</dbReference>
<dbReference type="AlphaFoldDB" id="A0A381RIL8"/>
<dbReference type="InterPro" id="IPR000531">
    <property type="entry name" value="Beta-barrel_TonB"/>
</dbReference>
<gene>
    <name evidence="11" type="ORF">METZ01_LOCUS42581</name>
</gene>
<evidence type="ECO:0000256" key="8">
    <source>
        <dbReference type="ARBA" id="ARBA00023237"/>
    </source>
</evidence>
<evidence type="ECO:0000256" key="3">
    <source>
        <dbReference type="ARBA" id="ARBA00022692"/>
    </source>
</evidence>
<evidence type="ECO:0000256" key="2">
    <source>
        <dbReference type="ARBA" id="ARBA00022448"/>
    </source>
</evidence>
<dbReference type="PROSITE" id="PS52016">
    <property type="entry name" value="TONB_DEPENDENT_REC_3"/>
    <property type="match status" value="1"/>
</dbReference>
<evidence type="ECO:0008006" key="12">
    <source>
        <dbReference type="Google" id="ProtNLM"/>
    </source>
</evidence>
<dbReference type="GO" id="GO:0015889">
    <property type="term" value="P:cobalamin transport"/>
    <property type="evidence" value="ECO:0007669"/>
    <property type="project" value="TreeGrafter"/>
</dbReference>
<dbReference type="Pfam" id="PF07715">
    <property type="entry name" value="Plug"/>
    <property type="match status" value="1"/>
</dbReference>
<keyword evidence="3" id="KW-0812">Transmembrane</keyword>
<accession>A0A381RIL8</accession>
<evidence type="ECO:0000259" key="10">
    <source>
        <dbReference type="Pfam" id="PF07715"/>
    </source>
</evidence>
<dbReference type="Gene3D" id="2.40.170.20">
    <property type="entry name" value="TonB-dependent receptor, beta-barrel domain"/>
    <property type="match status" value="1"/>
</dbReference>
<reference evidence="11" key="1">
    <citation type="submission" date="2018-05" db="EMBL/GenBank/DDBJ databases">
        <authorList>
            <person name="Lanie J.A."/>
            <person name="Ng W.-L."/>
            <person name="Kazmierczak K.M."/>
            <person name="Andrzejewski T.M."/>
            <person name="Davidsen T.M."/>
            <person name="Wayne K.J."/>
            <person name="Tettelin H."/>
            <person name="Glass J.I."/>
            <person name="Rusch D."/>
            <person name="Podicherti R."/>
            <person name="Tsui H.-C.T."/>
            <person name="Winkler M.E."/>
        </authorList>
    </citation>
    <scope>NUCLEOTIDE SEQUENCE</scope>
</reference>
<name>A0A381RIL8_9ZZZZ</name>
<evidence type="ECO:0000313" key="11">
    <source>
        <dbReference type="EMBL" id="SUZ89727.1"/>
    </source>
</evidence>
<dbReference type="InterPro" id="IPR039426">
    <property type="entry name" value="TonB-dep_rcpt-like"/>
</dbReference>
<keyword evidence="8" id="KW-0998">Cell outer membrane</keyword>
<evidence type="ECO:0000256" key="4">
    <source>
        <dbReference type="ARBA" id="ARBA00022729"/>
    </source>
</evidence>
<evidence type="ECO:0000259" key="9">
    <source>
        <dbReference type="Pfam" id="PF00593"/>
    </source>
</evidence>
<protein>
    <recommendedName>
        <fullName evidence="12">TonB-dependent receptor plug domain-containing protein</fullName>
    </recommendedName>
</protein>
<dbReference type="InterPro" id="IPR036942">
    <property type="entry name" value="Beta-barrel_TonB_sf"/>
</dbReference>
<dbReference type="PANTHER" id="PTHR30069:SF53">
    <property type="entry name" value="COLICIN I RECEPTOR-RELATED"/>
    <property type="match status" value="1"/>
</dbReference>
<evidence type="ECO:0000256" key="6">
    <source>
        <dbReference type="ARBA" id="ARBA00023077"/>
    </source>
</evidence>
<keyword evidence="5" id="KW-0406">Ion transport</keyword>
<keyword evidence="7" id="KW-0472">Membrane</keyword>
<keyword evidence="4" id="KW-0732">Signal</keyword>
<dbReference type="InterPro" id="IPR012910">
    <property type="entry name" value="Plug_dom"/>
</dbReference>
<dbReference type="Pfam" id="PF00593">
    <property type="entry name" value="TonB_dep_Rec_b-barrel"/>
    <property type="match status" value="1"/>
</dbReference>
<keyword evidence="2" id="KW-0813">Transport</keyword>
<dbReference type="GO" id="GO:0009279">
    <property type="term" value="C:cell outer membrane"/>
    <property type="evidence" value="ECO:0007669"/>
    <property type="project" value="UniProtKB-SubCell"/>
</dbReference>
<comment type="subcellular location">
    <subcellularLocation>
        <location evidence="1">Cell outer membrane</location>
        <topology evidence="1">Multi-pass membrane protein</topology>
    </subcellularLocation>
</comment>
<dbReference type="PANTHER" id="PTHR30069">
    <property type="entry name" value="TONB-DEPENDENT OUTER MEMBRANE RECEPTOR"/>
    <property type="match status" value="1"/>
</dbReference>
<sequence>MNYEAIAEDSELIENLVITAAKSQQLTNEVIVPIIVIDQSDIELSGVNNIAELLSFFNGINISTNGGPGQLTSIFVQGSNSNQVLILVDGIAINDSATGIAAIQNIHPDMVERIEIVKSPRAALYGSNAVGGVINIFTKRGSDGTTLGFKYGSDKTQIINISTVSKMTSGKVGLHFNDYDTDGFPSKEISNINSKHNNRSINGFYDGQWDNAIIKASILDSHGTTDYLDFFASPVSQDFNNTTFSFNLNEKKNETWNTNINIGLSKDLLDQNNSNDFNHSKNFIVEWRNNFRLNKNNELLTGIALENEQFDASNYGLNIHTSLNNKALFLENIFSSQKNQFLVAIRLNDKEGINDKMSWNLEYGHHINPNTRLLLNAGKAFRNPSFFDLYGFGGNTLLRPEYSEKISLGLSYQPNSSTNIDLHYFDNRVKDLVAFNYIDFKLYNIERSKTSGIDLNLNTDINKWILNLHATLQDPENLTTSTQLLRRPRNSFGISVRRSFEKLTFNLSLAKNSSRNDFGGVVLDAYTLVNLTIRYQLNNHWTFNSSINNLNNEKYTLANGYITPDRKVYFGFMYSPEG</sequence>
<dbReference type="SUPFAM" id="SSF56935">
    <property type="entry name" value="Porins"/>
    <property type="match status" value="1"/>
</dbReference>
<evidence type="ECO:0000256" key="1">
    <source>
        <dbReference type="ARBA" id="ARBA00004571"/>
    </source>
</evidence>
<evidence type="ECO:0000256" key="7">
    <source>
        <dbReference type="ARBA" id="ARBA00023136"/>
    </source>
</evidence>
<keyword evidence="6" id="KW-0798">TonB box</keyword>
<evidence type="ECO:0000256" key="5">
    <source>
        <dbReference type="ARBA" id="ARBA00023065"/>
    </source>
</evidence>
<dbReference type="InterPro" id="IPR037066">
    <property type="entry name" value="Plug_dom_sf"/>
</dbReference>
<feature type="domain" description="TonB-dependent receptor plug" evidence="10">
    <location>
        <begin position="29"/>
        <end position="133"/>
    </location>
</feature>
<dbReference type="GO" id="GO:0006811">
    <property type="term" value="P:monoatomic ion transport"/>
    <property type="evidence" value="ECO:0007669"/>
    <property type="project" value="UniProtKB-KW"/>
</dbReference>
<proteinExistence type="predicted"/>
<dbReference type="Gene3D" id="2.170.130.10">
    <property type="entry name" value="TonB-dependent receptor, plug domain"/>
    <property type="match status" value="1"/>
</dbReference>
<organism evidence="11">
    <name type="scientific">marine metagenome</name>
    <dbReference type="NCBI Taxonomy" id="408172"/>
    <lineage>
        <taxon>unclassified sequences</taxon>
        <taxon>metagenomes</taxon>
        <taxon>ecological metagenomes</taxon>
    </lineage>
</organism>
<feature type="domain" description="TonB-dependent receptor-like beta-barrel" evidence="9">
    <location>
        <begin position="198"/>
        <end position="550"/>
    </location>
</feature>